<dbReference type="Proteomes" id="UP000029391">
    <property type="component" value="Unassembled WGS sequence"/>
</dbReference>
<evidence type="ECO:0000313" key="3">
    <source>
        <dbReference type="Proteomes" id="UP000029391"/>
    </source>
</evidence>
<accession>A0A091B9D5</accession>
<dbReference type="PANTHER" id="PTHR33361:SF15">
    <property type="entry name" value="DUF885 FAMILY LIPOPROTEIN"/>
    <property type="match status" value="1"/>
</dbReference>
<name>A0A091B9D5_9GAMM</name>
<protein>
    <recommendedName>
        <fullName evidence="4">DUF885 domain-containing protein</fullName>
    </recommendedName>
</protein>
<dbReference type="InterPro" id="IPR010281">
    <property type="entry name" value="DUF885"/>
</dbReference>
<gene>
    <name evidence="2" type="ORF">P873_14320</name>
</gene>
<dbReference type="eggNOG" id="COG4805">
    <property type="taxonomic scope" value="Bacteria"/>
</dbReference>
<dbReference type="AlphaFoldDB" id="A0A091B9D5"/>
<sequence>MRRTPLVLALVLALAACGDPASTGAAAPAADAAAAAPAQSAADAAFAALSQRALDDLLAMSPVSATGIGEHRHDHLVDDMSAEGRAKSLATARSLLADLDAIDVATLSRENQVDAAILRNQLEYGIWDEEVMQRWAWDPQVYSGLAGGAIYSLMAREFAPMPDRLRSATARMEAIPALLAQARANLEPARVPPTHAQTYSRQNAGVAGLLEQFIIPAADQLQGEERARLDAAMAALRTALDEHQAWIDATLVPNAKGDFRIGAEKYDQQLRFALNSSLSRQEIRDRATAELARVRDEMYLVARSVLAGREGAPPTPDTPDADQQQAAIEAALELAYAERPARDEVVDFARHTLEVATAFVREKDLVTVPDAPVQIILMPEFQRGFSVAYCDSPGPLDKGLDTYYAISPIPEEWTQEQVDSFLREYNKFLIHVLTIHEAMPGHYLEGAHSANHPSVLRAVLRSGPFAEGWAVYTERMVADAGYLDNDPLFRLMQLKFYARAVANAILDQGVHVEGWTKEQAMDLMVRQTFQQASEAEGKWVRAQLSSTQLATYFVGAQEHFDARRAAEAKWGAAFDLKDFHDRMLSYGAPPVRYARQLLLDEPIE</sequence>
<feature type="chain" id="PRO_5001869523" description="DUF885 domain-containing protein" evidence="1">
    <location>
        <begin position="22"/>
        <end position="604"/>
    </location>
</feature>
<dbReference type="STRING" id="1121013.GCA_000426365_02018"/>
<dbReference type="Pfam" id="PF05960">
    <property type="entry name" value="DUF885"/>
    <property type="match status" value="1"/>
</dbReference>
<evidence type="ECO:0000256" key="1">
    <source>
        <dbReference type="SAM" id="SignalP"/>
    </source>
</evidence>
<keyword evidence="3" id="KW-1185">Reference proteome</keyword>
<dbReference type="EMBL" id="AWXU01000055">
    <property type="protein sequence ID" value="KFN48341.1"/>
    <property type="molecule type" value="Genomic_DNA"/>
</dbReference>
<proteinExistence type="predicted"/>
<dbReference type="PROSITE" id="PS51257">
    <property type="entry name" value="PROKAR_LIPOPROTEIN"/>
    <property type="match status" value="1"/>
</dbReference>
<feature type="signal peptide" evidence="1">
    <location>
        <begin position="1"/>
        <end position="21"/>
    </location>
</feature>
<comment type="caution">
    <text evidence="2">The sequence shown here is derived from an EMBL/GenBank/DDBJ whole genome shotgun (WGS) entry which is preliminary data.</text>
</comment>
<keyword evidence="1" id="KW-0732">Signal</keyword>
<reference evidence="2 3" key="1">
    <citation type="submission" date="2013-09" db="EMBL/GenBank/DDBJ databases">
        <title>Genome sequencing of Arenimonas composti.</title>
        <authorList>
            <person name="Chen F."/>
            <person name="Wang G."/>
        </authorList>
    </citation>
    <scope>NUCLEOTIDE SEQUENCE [LARGE SCALE GENOMIC DNA]</scope>
    <source>
        <strain evidence="2 3">TR7-09</strain>
    </source>
</reference>
<dbReference type="OrthoDB" id="9769898at2"/>
<dbReference type="PANTHER" id="PTHR33361">
    <property type="entry name" value="GLR0591 PROTEIN"/>
    <property type="match status" value="1"/>
</dbReference>
<evidence type="ECO:0008006" key="4">
    <source>
        <dbReference type="Google" id="ProtNLM"/>
    </source>
</evidence>
<evidence type="ECO:0000313" key="2">
    <source>
        <dbReference type="EMBL" id="KFN48341.1"/>
    </source>
</evidence>
<organism evidence="2 3">
    <name type="scientific">Arenimonas composti TR7-09 = DSM 18010</name>
    <dbReference type="NCBI Taxonomy" id="1121013"/>
    <lineage>
        <taxon>Bacteria</taxon>
        <taxon>Pseudomonadati</taxon>
        <taxon>Pseudomonadota</taxon>
        <taxon>Gammaproteobacteria</taxon>
        <taxon>Lysobacterales</taxon>
        <taxon>Lysobacteraceae</taxon>
        <taxon>Arenimonas</taxon>
    </lineage>
</organism>
<dbReference type="RefSeq" id="WP_026817843.1">
    <property type="nucleotide sequence ID" value="NZ_AWXU01000055.1"/>
</dbReference>